<dbReference type="UniPathway" id="UPA00637"/>
<comment type="function">
    <text evidence="7">Involved in the biosynthesis of osmoregulated periplasmic glucans (OPGs).</text>
</comment>
<feature type="region of interest" description="Disordered" evidence="8">
    <location>
        <begin position="515"/>
        <end position="609"/>
    </location>
</feature>
<dbReference type="InterPro" id="IPR014438">
    <property type="entry name" value="Glucan_biosyn_MdoG/MdoD"/>
</dbReference>
<dbReference type="SUPFAM" id="SSF81296">
    <property type="entry name" value="E set domains"/>
    <property type="match status" value="1"/>
</dbReference>
<gene>
    <name evidence="10" type="primary">mdoG</name>
    <name evidence="7" type="synonym">opgG</name>
    <name evidence="10" type="ORF">PS870_01479</name>
</gene>
<comment type="subcellular location">
    <subcellularLocation>
        <location evidence="1 7">Periplasm</location>
    </subcellularLocation>
</comment>
<evidence type="ECO:0000256" key="7">
    <source>
        <dbReference type="HAMAP-Rule" id="MF_01069"/>
    </source>
</evidence>
<accession>A0A5E7IFR2</accession>
<evidence type="ECO:0000256" key="8">
    <source>
        <dbReference type="SAM" id="MobiDB-lite"/>
    </source>
</evidence>
<evidence type="ECO:0000313" key="11">
    <source>
        <dbReference type="Proteomes" id="UP000349468"/>
    </source>
</evidence>
<evidence type="ECO:0000256" key="2">
    <source>
        <dbReference type="ARBA" id="ARBA00005001"/>
    </source>
</evidence>
<dbReference type="EMBL" id="CABVIK010000004">
    <property type="protein sequence ID" value="VVO74726.1"/>
    <property type="molecule type" value="Genomic_DNA"/>
</dbReference>
<feature type="signal peptide" evidence="7">
    <location>
        <begin position="1"/>
        <end position="37"/>
    </location>
</feature>
<evidence type="ECO:0000256" key="4">
    <source>
        <dbReference type="ARBA" id="ARBA00015376"/>
    </source>
</evidence>
<dbReference type="PIRSF" id="PIRSF006281">
    <property type="entry name" value="MdoG"/>
    <property type="match status" value="1"/>
</dbReference>
<dbReference type="HAMAP" id="MF_01069">
    <property type="entry name" value="MdoG_OpgG"/>
    <property type="match status" value="1"/>
</dbReference>
<dbReference type="GO" id="GO:0030288">
    <property type="term" value="C:outer membrane-bounded periplasmic space"/>
    <property type="evidence" value="ECO:0007669"/>
    <property type="project" value="TreeGrafter"/>
</dbReference>
<proteinExistence type="inferred from homology"/>
<evidence type="ECO:0000256" key="3">
    <source>
        <dbReference type="ARBA" id="ARBA00009284"/>
    </source>
</evidence>
<organism evidence="10 11">
    <name type="scientific">Pseudomonas fluorescens</name>
    <dbReference type="NCBI Taxonomy" id="294"/>
    <lineage>
        <taxon>Bacteria</taxon>
        <taxon>Pseudomonadati</taxon>
        <taxon>Pseudomonadota</taxon>
        <taxon>Gammaproteobacteria</taxon>
        <taxon>Pseudomonadales</taxon>
        <taxon>Pseudomonadaceae</taxon>
        <taxon>Pseudomonas</taxon>
    </lineage>
</organism>
<feature type="compositionally biased region" description="Basic and acidic residues" evidence="8">
    <location>
        <begin position="530"/>
        <end position="576"/>
    </location>
</feature>
<dbReference type="InterPro" id="IPR023704">
    <property type="entry name" value="MdoG_OpgG"/>
</dbReference>
<protein>
    <recommendedName>
        <fullName evidence="4 7">Glucans biosynthesis protein G</fullName>
    </recommendedName>
</protein>
<feature type="compositionally biased region" description="Low complexity" evidence="8">
    <location>
        <begin position="577"/>
        <end position="595"/>
    </location>
</feature>
<keyword evidence="6 7" id="KW-0574">Periplasm</keyword>
<sequence length="609" mass="67889" precursor="true">MIVTPCNAPKLTAKRFRSALVAGSALLCLLSAGQIWAFNLEDVSVKAKELAGQKYEAPRSNLPNEFREMKFADYQKIRFRTEKAEWADQKTPFKLSFYHQGMHFDTPVKINEITANTVEEIKYDPTRFDFGDVKFDPKATEQLGYAGFRVLYPINKADKQDEIMTMLGASYFRVVGKGHTYGLSARGMAIDTALPSGEEFPRFTEFWIQRPKPGDKHLVIFALLDSPRATGAYRLTLRPGSDTIVDVKARMFLRDKVTKLGVAPLTSMFLFGANQPSKVLNYRRELHDSSGLSIHAGNGEWIWRPLNNPKHLAVSNYSIENPRGFGLLQRGRDFSHYEDLDDRYDKRPSAWIEPKGDWGKGSVDLVEIPTADETNDNIVAFWSPEKLPEPGQPLDVAYRMHWTIDEAALHAPDSAWVQQTLRSTGDVKQSNLIRQPDGSVAYLVDFEGPSLAALPETADVRSQVSVGDNAELVENSVRYNPETKGWRLTLRMKIKDPGKPTEMRAALVENIVPGDLSKNSLPVSNSSVAKADKVAAKQQEKADKEAKDAKQAEAKQADAKPVADTKEKDKDNKDAKQPVAADAAPATPESAATEEVLTETWSYQLPADE</sequence>
<dbReference type="InterPro" id="IPR007444">
    <property type="entry name" value="Glucan_biosyn_MdoG_C"/>
</dbReference>
<dbReference type="Gene3D" id="2.60.40.10">
    <property type="entry name" value="Immunoglobulins"/>
    <property type="match status" value="1"/>
</dbReference>
<feature type="chain" id="PRO_5023469656" description="Glucans biosynthesis protein G" evidence="7">
    <location>
        <begin position="38"/>
        <end position="609"/>
    </location>
</feature>
<dbReference type="InterPro" id="IPR011013">
    <property type="entry name" value="Gal_mutarotase_sf_dom"/>
</dbReference>
<evidence type="ECO:0000256" key="1">
    <source>
        <dbReference type="ARBA" id="ARBA00004418"/>
    </source>
</evidence>
<comment type="pathway">
    <text evidence="2 7">Glycan metabolism; osmoregulated periplasmic glucan (OPG) biosynthesis.</text>
</comment>
<name>A0A5E7IFR2_PSEFL</name>
<evidence type="ECO:0000256" key="6">
    <source>
        <dbReference type="ARBA" id="ARBA00022764"/>
    </source>
</evidence>
<dbReference type="GO" id="GO:0003824">
    <property type="term" value="F:catalytic activity"/>
    <property type="evidence" value="ECO:0007669"/>
    <property type="project" value="InterPro"/>
</dbReference>
<dbReference type="InterPro" id="IPR014756">
    <property type="entry name" value="Ig_E-set"/>
</dbReference>
<reference evidence="10 11" key="1">
    <citation type="submission" date="2019-09" db="EMBL/GenBank/DDBJ databases">
        <authorList>
            <person name="Chandra G."/>
            <person name="Truman W A."/>
        </authorList>
    </citation>
    <scope>NUCLEOTIDE SEQUENCE [LARGE SCALE GENOMIC DNA]</scope>
    <source>
        <strain evidence="10">PS870</strain>
    </source>
</reference>
<dbReference type="GO" id="GO:0051274">
    <property type="term" value="P:beta-glucan biosynthetic process"/>
    <property type="evidence" value="ECO:0007669"/>
    <property type="project" value="TreeGrafter"/>
</dbReference>
<dbReference type="PANTHER" id="PTHR30504:SF4">
    <property type="entry name" value="GLUCANS BIOSYNTHESIS PROTEIN G"/>
    <property type="match status" value="1"/>
</dbReference>
<feature type="compositionally biased region" description="Polar residues" evidence="8">
    <location>
        <begin position="517"/>
        <end position="527"/>
    </location>
</feature>
<dbReference type="PANTHER" id="PTHR30504">
    <property type="entry name" value="GLUCANS BIOSYNTHESIS PROTEIN"/>
    <property type="match status" value="1"/>
</dbReference>
<feature type="domain" description="Glucan biosynthesis periplasmic MdoG C-terminal" evidence="9">
    <location>
        <begin position="38"/>
        <end position="509"/>
    </location>
</feature>
<dbReference type="Gene3D" id="2.70.98.10">
    <property type="match status" value="1"/>
</dbReference>
<evidence type="ECO:0000256" key="5">
    <source>
        <dbReference type="ARBA" id="ARBA00022729"/>
    </source>
</evidence>
<dbReference type="Proteomes" id="UP000349468">
    <property type="component" value="Unassembled WGS sequence"/>
</dbReference>
<dbReference type="AlphaFoldDB" id="A0A5E7IFR2"/>
<evidence type="ECO:0000313" key="10">
    <source>
        <dbReference type="EMBL" id="VVO74726.1"/>
    </source>
</evidence>
<dbReference type="FunFam" id="2.70.98.10:FF:000001">
    <property type="entry name" value="Glucans biosynthesis protein G"/>
    <property type="match status" value="1"/>
</dbReference>
<dbReference type="InterPro" id="IPR014718">
    <property type="entry name" value="GH-type_carb-bd"/>
</dbReference>
<dbReference type="GO" id="GO:0030246">
    <property type="term" value="F:carbohydrate binding"/>
    <property type="evidence" value="ECO:0007669"/>
    <property type="project" value="InterPro"/>
</dbReference>
<comment type="similarity">
    <text evidence="3 7">Belongs to the OpgD/OpgG family.</text>
</comment>
<dbReference type="Pfam" id="PF04349">
    <property type="entry name" value="MdoG"/>
    <property type="match status" value="1"/>
</dbReference>
<evidence type="ECO:0000259" key="9">
    <source>
        <dbReference type="Pfam" id="PF04349"/>
    </source>
</evidence>
<keyword evidence="5 7" id="KW-0732">Signal</keyword>
<dbReference type="InterPro" id="IPR013783">
    <property type="entry name" value="Ig-like_fold"/>
</dbReference>
<dbReference type="RefSeq" id="WP_154911968.1">
    <property type="nucleotide sequence ID" value="NZ_CABVIK010000004.1"/>
</dbReference>
<dbReference type="SUPFAM" id="SSF74650">
    <property type="entry name" value="Galactose mutarotase-like"/>
    <property type="match status" value="1"/>
</dbReference>